<dbReference type="InterPro" id="IPR006143">
    <property type="entry name" value="RND_pump_MFP"/>
</dbReference>
<dbReference type="Gene3D" id="2.40.30.170">
    <property type="match status" value="1"/>
</dbReference>
<feature type="transmembrane region" description="Helical" evidence="4">
    <location>
        <begin position="12"/>
        <end position="31"/>
    </location>
</feature>
<dbReference type="InterPro" id="IPR058648">
    <property type="entry name" value="HH_CzcB-like"/>
</dbReference>
<evidence type="ECO:0000256" key="1">
    <source>
        <dbReference type="ARBA" id="ARBA00009477"/>
    </source>
</evidence>
<dbReference type="PANTHER" id="PTHR30097:SF4">
    <property type="entry name" value="SLR6042 PROTEIN"/>
    <property type="match status" value="1"/>
</dbReference>
<name>A0ABQ0K1W3_9BACT</name>
<keyword evidence="11" id="KW-1185">Reference proteome</keyword>
<keyword evidence="4" id="KW-0472">Membrane</keyword>
<reference evidence="11" key="1">
    <citation type="journal article" date="2015" name="Genome Announc.">
        <title>Draft Genome Sequence of an Anaerobic Ammonium-Oxidizing Bacterium, "Candidatus Brocadia sinica".</title>
        <authorList>
            <person name="Oshiki M."/>
            <person name="Shinyako-Hata K."/>
            <person name="Satoh H."/>
            <person name="Okabe S."/>
        </authorList>
    </citation>
    <scope>NUCLEOTIDE SEQUENCE [LARGE SCALE GENOMIC DNA]</scope>
    <source>
        <strain evidence="11">JPN1</strain>
    </source>
</reference>
<dbReference type="Pfam" id="PF25973">
    <property type="entry name" value="BSH_CzcB"/>
    <property type="match status" value="1"/>
</dbReference>
<dbReference type="NCBIfam" id="TIGR01730">
    <property type="entry name" value="RND_mfp"/>
    <property type="match status" value="1"/>
</dbReference>
<feature type="domain" description="CusB-like beta-barrel" evidence="6">
    <location>
        <begin position="352"/>
        <end position="427"/>
    </location>
</feature>
<gene>
    <name evidence="10" type="ORF">BROSI_A3447</name>
</gene>
<feature type="domain" description="CzcB-like alpha-helical hairpin" evidence="5">
    <location>
        <begin position="236"/>
        <end position="295"/>
    </location>
</feature>
<evidence type="ECO:0000259" key="9">
    <source>
        <dbReference type="Pfam" id="PF25975"/>
    </source>
</evidence>
<organism evidence="10 11">
    <name type="scientific">Candidatus Brocadia sinica JPN1</name>
    <dbReference type="NCBI Taxonomy" id="1197129"/>
    <lineage>
        <taxon>Bacteria</taxon>
        <taxon>Pseudomonadati</taxon>
        <taxon>Planctomycetota</taxon>
        <taxon>Candidatus Brocadiia</taxon>
        <taxon>Candidatus Brocadiales</taxon>
        <taxon>Candidatus Brocadiaceae</taxon>
        <taxon>Candidatus Brocadia</taxon>
    </lineage>
</organism>
<accession>A0ABQ0K1W3</accession>
<dbReference type="Pfam" id="PF25971">
    <property type="entry name" value="CzcB_N"/>
    <property type="match status" value="1"/>
</dbReference>
<evidence type="ECO:0000313" key="11">
    <source>
        <dbReference type="Proteomes" id="UP000032309"/>
    </source>
</evidence>
<evidence type="ECO:0000313" key="10">
    <source>
        <dbReference type="EMBL" id="GAN34903.1"/>
    </source>
</evidence>
<dbReference type="InterPro" id="IPR058647">
    <property type="entry name" value="BSH_CzcB-like"/>
</dbReference>
<dbReference type="InterPro" id="IPR058792">
    <property type="entry name" value="Beta-barrel_RND_2"/>
</dbReference>
<protein>
    <submittedName>
        <fullName evidence="10">Membrane-fusion protein</fullName>
    </submittedName>
</protein>
<dbReference type="Pfam" id="PF25954">
    <property type="entry name" value="Beta-barrel_RND_2"/>
    <property type="match status" value="1"/>
</dbReference>
<dbReference type="InterPro" id="IPR051909">
    <property type="entry name" value="MFP_Cation_Efflux"/>
</dbReference>
<dbReference type="PANTHER" id="PTHR30097">
    <property type="entry name" value="CATION EFFLUX SYSTEM PROTEIN CUSB"/>
    <property type="match status" value="1"/>
</dbReference>
<proteinExistence type="inferred from homology"/>
<comment type="similarity">
    <text evidence="1">Belongs to the membrane fusion protein (MFP) (TC 8.A.1) family.</text>
</comment>
<dbReference type="EMBL" id="BAFN01000001">
    <property type="protein sequence ID" value="GAN34903.1"/>
    <property type="molecule type" value="Genomic_DNA"/>
</dbReference>
<dbReference type="Pfam" id="PF25893">
    <property type="entry name" value="HH_CzcB"/>
    <property type="match status" value="1"/>
</dbReference>
<dbReference type="Gene3D" id="2.40.420.20">
    <property type="match status" value="1"/>
</dbReference>
<evidence type="ECO:0000259" key="6">
    <source>
        <dbReference type="Pfam" id="PF25954"/>
    </source>
</evidence>
<feature type="region of interest" description="Disordered" evidence="3">
    <location>
        <begin position="39"/>
        <end position="60"/>
    </location>
</feature>
<evidence type="ECO:0000256" key="2">
    <source>
        <dbReference type="ARBA" id="ARBA00022448"/>
    </source>
</evidence>
<evidence type="ECO:0000259" key="5">
    <source>
        <dbReference type="Pfam" id="PF25893"/>
    </source>
</evidence>
<evidence type="ECO:0000259" key="7">
    <source>
        <dbReference type="Pfam" id="PF25971"/>
    </source>
</evidence>
<feature type="domain" description="CzcB-like C-terminal circularly permuted SH3-like" evidence="9">
    <location>
        <begin position="434"/>
        <end position="494"/>
    </location>
</feature>
<evidence type="ECO:0000259" key="8">
    <source>
        <dbReference type="Pfam" id="PF25973"/>
    </source>
</evidence>
<sequence>MKNLIIRFKKVSAIGIAVLVGIVLAVIILQMEKKVVRDSQEGTESKHGGNVQAKGPHGGRLLSEGDFQVEITMYERGVPPQFRIYVFDRGKAVNPDEAKLTVELHRLGGRVDMIHFRTEGEYLRGDKVIEEPHSFDVRVFAEWKGKTYRWEYSQVEGRIELSPEAVQSAGIGIETAGPAQIKTVLELPGEIELNADKVVHVVPRVSGVVTEVYKNLGDMVKHGEVIAVLDSREVAEQKSEYMAFLKRIELARATFERKERLWRQKISSEKDYLASRQALAEEEINLQTATQKLLALGLSQTDLDSIPETAGRGLTRYELKAQFDGVVIKKEIAVGEAIKEDADIFAIADLRTVWVGVTVYAKDLSVVRVGQNVTVRSKILGLEANGTLAYLGPLVGEQTRTALGRVIVQNPEGRWRPGLFVTVGIVQEEVTVPVAVPVGAIQTFRDWFVVFVQYGDLFEVRPVELGRNDGRWVEVLHGLFPGERYVASNSFILKADLGKAGATHDH</sequence>
<feature type="domain" description="CzcB-like barrel-sandwich hybrid" evidence="8">
    <location>
        <begin position="197"/>
        <end position="349"/>
    </location>
</feature>
<feature type="domain" description="CzcB N-terminal" evidence="7">
    <location>
        <begin position="59"/>
        <end position="150"/>
    </location>
</feature>
<dbReference type="Gene3D" id="2.40.50.100">
    <property type="match status" value="1"/>
</dbReference>
<comment type="caution">
    <text evidence="10">The sequence shown here is derived from an EMBL/GenBank/DDBJ whole genome shotgun (WGS) entry which is preliminary data.</text>
</comment>
<evidence type="ECO:0000256" key="3">
    <source>
        <dbReference type="SAM" id="MobiDB-lite"/>
    </source>
</evidence>
<dbReference type="SUPFAM" id="SSF111369">
    <property type="entry name" value="HlyD-like secretion proteins"/>
    <property type="match status" value="1"/>
</dbReference>
<dbReference type="RefSeq" id="WP_102046836.1">
    <property type="nucleotide sequence ID" value="NZ_BAFN01000001.1"/>
</dbReference>
<dbReference type="Pfam" id="PF25975">
    <property type="entry name" value="CzcB_C"/>
    <property type="match status" value="1"/>
</dbReference>
<evidence type="ECO:0000256" key="4">
    <source>
        <dbReference type="SAM" id="Phobius"/>
    </source>
</evidence>
<keyword evidence="2" id="KW-0813">Transport</keyword>
<keyword evidence="4" id="KW-1133">Transmembrane helix</keyword>
<dbReference type="InterPro" id="IPR058646">
    <property type="entry name" value="CzcB_N"/>
</dbReference>
<dbReference type="InterPro" id="IPR058649">
    <property type="entry name" value="CzcB_C"/>
</dbReference>
<dbReference type="Proteomes" id="UP000032309">
    <property type="component" value="Unassembled WGS sequence"/>
</dbReference>
<keyword evidence="4" id="KW-0812">Transmembrane</keyword>